<name>A0A1G2DCD4_9BACT</name>
<sequence length="129" mass="14596">MLYVGGKDKKIESFIDLYAWKEAHILALLIYKMTEKFPEKEKFGLTNQMRRAVVSVTSNIAEGFSRSSAKDKQHFYTMARSSIAELQSQSLLARDLKYLGNDDFKQIADQSVIASKLIVGLIKSATNKK</sequence>
<dbReference type="InterPro" id="IPR036583">
    <property type="entry name" value="23S_rRNA_IVS_sf"/>
</dbReference>
<dbReference type="Pfam" id="PF05635">
    <property type="entry name" value="23S_rRNA_IVP"/>
    <property type="match status" value="1"/>
</dbReference>
<dbReference type="CDD" id="cd16377">
    <property type="entry name" value="23S_rRNA_IVP_like"/>
    <property type="match status" value="1"/>
</dbReference>
<dbReference type="PANTHER" id="PTHR38471:SF2">
    <property type="entry name" value="FOUR HELIX BUNDLE PROTEIN"/>
    <property type="match status" value="1"/>
</dbReference>
<accession>A0A1G2DCD4</accession>
<evidence type="ECO:0000313" key="2">
    <source>
        <dbReference type="Proteomes" id="UP000178099"/>
    </source>
</evidence>
<dbReference type="PANTHER" id="PTHR38471">
    <property type="entry name" value="FOUR HELIX BUNDLE PROTEIN"/>
    <property type="match status" value="1"/>
</dbReference>
<evidence type="ECO:0000313" key="1">
    <source>
        <dbReference type="EMBL" id="OGZ10591.1"/>
    </source>
</evidence>
<dbReference type="SUPFAM" id="SSF158446">
    <property type="entry name" value="IVS-encoded protein-like"/>
    <property type="match status" value="1"/>
</dbReference>
<proteinExistence type="predicted"/>
<organism evidence="1 2">
    <name type="scientific">Candidatus Lloydbacteria bacterium RIFCSPHIGHO2_02_FULL_51_22</name>
    <dbReference type="NCBI Taxonomy" id="1798663"/>
    <lineage>
        <taxon>Bacteria</taxon>
        <taxon>Candidatus Lloydiibacteriota</taxon>
    </lineage>
</organism>
<dbReference type="Proteomes" id="UP000178099">
    <property type="component" value="Unassembled WGS sequence"/>
</dbReference>
<protein>
    <recommendedName>
        <fullName evidence="3">Four helix bundle protein</fullName>
    </recommendedName>
</protein>
<dbReference type="InterPro" id="IPR012657">
    <property type="entry name" value="23S_rRNA-intervening_sequence"/>
</dbReference>
<dbReference type="EMBL" id="MHLN01000036">
    <property type="protein sequence ID" value="OGZ10591.1"/>
    <property type="molecule type" value="Genomic_DNA"/>
</dbReference>
<reference evidence="1 2" key="1">
    <citation type="journal article" date="2016" name="Nat. Commun.">
        <title>Thousands of microbial genomes shed light on interconnected biogeochemical processes in an aquifer system.</title>
        <authorList>
            <person name="Anantharaman K."/>
            <person name="Brown C.T."/>
            <person name="Hug L.A."/>
            <person name="Sharon I."/>
            <person name="Castelle C.J."/>
            <person name="Probst A.J."/>
            <person name="Thomas B.C."/>
            <person name="Singh A."/>
            <person name="Wilkins M.J."/>
            <person name="Karaoz U."/>
            <person name="Brodie E.L."/>
            <person name="Williams K.H."/>
            <person name="Hubbard S.S."/>
            <person name="Banfield J.F."/>
        </authorList>
    </citation>
    <scope>NUCLEOTIDE SEQUENCE [LARGE SCALE GENOMIC DNA]</scope>
</reference>
<dbReference type="NCBIfam" id="TIGR02436">
    <property type="entry name" value="four helix bundle protein"/>
    <property type="match status" value="1"/>
</dbReference>
<gene>
    <name evidence="1" type="ORF">A3D67_01910</name>
</gene>
<dbReference type="AlphaFoldDB" id="A0A1G2DCD4"/>
<comment type="caution">
    <text evidence="1">The sequence shown here is derived from an EMBL/GenBank/DDBJ whole genome shotgun (WGS) entry which is preliminary data.</text>
</comment>
<evidence type="ECO:0008006" key="3">
    <source>
        <dbReference type="Google" id="ProtNLM"/>
    </source>
</evidence>
<dbReference type="Gene3D" id="1.20.1440.60">
    <property type="entry name" value="23S rRNA-intervening sequence"/>
    <property type="match status" value="1"/>
</dbReference>